<dbReference type="InterPro" id="IPR020843">
    <property type="entry name" value="ER"/>
</dbReference>
<gene>
    <name evidence="4" type="ORF">HYFRA_00006813</name>
</gene>
<dbReference type="CDD" id="cd08249">
    <property type="entry name" value="enoyl_reductase_like"/>
    <property type="match status" value="1"/>
</dbReference>
<keyword evidence="5" id="KW-1185">Reference proteome</keyword>
<dbReference type="SMART" id="SM00829">
    <property type="entry name" value="PKS_ER"/>
    <property type="match status" value="1"/>
</dbReference>
<dbReference type="Proteomes" id="UP000696280">
    <property type="component" value="Unassembled WGS sequence"/>
</dbReference>
<reference evidence="4" key="1">
    <citation type="submission" date="2021-07" db="EMBL/GenBank/DDBJ databases">
        <authorList>
            <person name="Durling M."/>
        </authorList>
    </citation>
    <scope>NUCLEOTIDE SEQUENCE</scope>
</reference>
<evidence type="ECO:0000256" key="2">
    <source>
        <dbReference type="ARBA" id="ARBA00023002"/>
    </source>
</evidence>
<dbReference type="EMBL" id="CAJVRL010000037">
    <property type="protein sequence ID" value="CAG8950320.1"/>
    <property type="molecule type" value="Genomic_DNA"/>
</dbReference>
<dbReference type="GO" id="GO:0016651">
    <property type="term" value="F:oxidoreductase activity, acting on NAD(P)H"/>
    <property type="evidence" value="ECO:0007669"/>
    <property type="project" value="InterPro"/>
</dbReference>
<dbReference type="SUPFAM" id="SSF51735">
    <property type="entry name" value="NAD(P)-binding Rossmann-fold domains"/>
    <property type="match status" value="1"/>
</dbReference>
<dbReference type="InterPro" id="IPR013149">
    <property type="entry name" value="ADH-like_C"/>
</dbReference>
<keyword evidence="2" id="KW-0560">Oxidoreductase</keyword>
<dbReference type="InterPro" id="IPR047122">
    <property type="entry name" value="Trans-enoyl_RdTase-like"/>
</dbReference>
<dbReference type="Gene3D" id="3.40.50.720">
    <property type="entry name" value="NAD(P)-binding Rossmann-like Domain"/>
    <property type="match status" value="1"/>
</dbReference>
<dbReference type="InterPro" id="IPR011032">
    <property type="entry name" value="GroES-like_sf"/>
</dbReference>
<evidence type="ECO:0000256" key="1">
    <source>
        <dbReference type="ARBA" id="ARBA00008072"/>
    </source>
</evidence>
<accession>A0A9N9KM81</accession>
<comment type="similarity">
    <text evidence="1">Belongs to the zinc-containing alcohol dehydrogenase family.</text>
</comment>
<dbReference type="Pfam" id="PF08240">
    <property type="entry name" value="ADH_N"/>
    <property type="match status" value="1"/>
</dbReference>
<dbReference type="AlphaFoldDB" id="A0A9N9KM81"/>
<sequence length="358" mass="38311">MSTQSLPKVIRAITLPYKQKVASIQQIPIPPSRPDYITVKIHSVALNPTDWKHIHMGIGGDPYSIVGCDFSGTVVSIGDKVTKQFKIGEEVYGVAHGGNANNSEDGVFGEYAVVKGDLVMRKPENLSFEDASTIPLGTVTVAQGLFQKGKGLGLELPGDGKGNGEWVLIYGGSTATGTLGIQFAKLAGYKVITTCSPRNHELVKSRGADEVFDYNASDAAAKIRELTGNKLKYAWDTVGIDASAVFCAEALSSEAGGHFGTILQNKIPRDDVKQTGTIMYTIFGETYDKFGIHFPASKEDFEFAKVWTALSEKLVAEGKVKPHPAQVGKGGLEGVLQGLEDLKNGKVSGNKLVYNIEG</sequence>
<organism evidence="4 5">
    <name type="scientific">Hymenoscyphus fraxineus</name>
    <dbReference type="NCBI Taxonomy" id="746836"/>
    <lineage>
        <taxon>Eukaryota</taxon>
        <taxon>Fungi</taxon>
        <taxon>Dikarya</taxon>
        <taxon>Ascomycota</taxon>
        <taxon>Pezizomycotina</taxon>
        <taxon>Leotiomycetes</taxon>
        <taxon>Helotiales</taxon>
        <taxon>Helotiaceae</taxon>
        <taxon>Hymenoscyphus</taxon>
    </lineage>
</organism>
<protein>
    <recommendedName>
        <fullName evidence="3">Enoyl reductase (ER) domain-containing protein</fullName>
    </recommendedName>
</protein>
<dbReference type="Pfam" id="PF00107">
    <property type="entry name" value="ADH_zinc_N"/>
    <property type="match status" value="1"/>
</dbReference>
<dbReference type="PANTHER" id="PTHR45348:SF2">
    <property type="entry name" value="ZINC-TYPE ALCOHOL DEHYDROGENASE-LIKE PROTEIN C2E1P3.01"/>
    <property type="match status" value="1"/>
</dbReference>
<evidence type="ECO:0000313" key="4">
    <source>
        <dbReference type="EMBL" id="CAG8950320.1"/>
    </source>
</evidence>
<comment type="caution">
    <text evidence="4">The sequence shown here is derived from an EMBL/GenBank/DDBJ whole genome shotgun (WGS) entry which is preliminary data.</text>
</comment>
<name>A0A9N9KM81_9HELO</name>
<dbReference type="InterPro" id="IPR013154">
    <property type="entry name" value="ADH-like_N"/>
</dbReference>
<proteinExistence type="inferred from homology"/>
<evidence type="ECO:0000259" key="3">
    <source>
        <dbReference type="SMART" id="SM00829"/>
    </source>
</evidence>
<feature type="domain" description="Enoyl reductase (ER)" evidence="3">
    <location>
        <begin position="22"/>
        <end position="353"/>
    </location>
</feature>
<dbReference type="OrthoDB" id="48317at2759"/>
<dbReference type="InterPro" id="IPR036291">
    <property type="entry name" value="NAD(P)-bd_dom_sf"/>
</dbReference>
<evidence type="ECO:0000313" key="5">
    <source>
        <dbReference type="Proteomes" id="UP000696280"/>
    </source>
</evidence>
<dbReference type="SUPFAM" id="SSF50129">
    <property type="entry name" value="GroES-like"/>
    <property type="match status" value="1"/>
</dbReference>
<dbReference type="Gene3D" id="3.90.180.10">
    <property type="entry name" value="Medium-chain alcohol dehydrogenases, catalytic domain"/>
    <property type="match status" value="1"/>
</dbReference>
<dbReference type="PANTHER" id="PTHR45348">
    <property type="entry name" value="HYPOTHETICAL OXIDOREDUCTASE (EUROFUNG)"/>
    <property type="match status" value="1"/>
</dbReference>